<dbReference type="Pfam" id="PF00651">
    <property type="entry name" value="BTB"/>
    <property type="match status" value="1"/>
</dbReference>
<dbReference type="SUPFAM" id="SSF54695">
    <property type="entry name" value="POZ domain"/>
    <property type="match status" value="1"/>
</dbReference>
<feature type="region of interest" description="Disordered" evidence="1">
    <location>
        <begin position="41"/>
        <end position="61"/>
    </location>
</feature>
<dbReference type="GO" id="GO:0005829">
    <property type="term" value="C:cytosol"/>
    <property type="evidence" value="ECO:0007669"/>
    <property type="project" value="TreeGrafter"/>
</dbReference>
<name>A0A1B0GKT6_LUTLO</name>
<reference evidence="3" key="2">
    <citation type="journal article" date="2020" name="BMC">
        <title>Leishmania infection induces a limited differential gene expression in the sand fly midgut.</title>
        <authorList>
            <person name="Coutinho-Abreu I.V."/>
            <person name="Serafim T.D."/>
            <person name="Meneses C."/>
            <person name="Kamhawi S."/>
            <person name="Oliveira F."/>
            <person name="Valenzuela J.G."/>
        </authorList>
    </citation>
    <scope>NUCLEOTIDE SEQUENCE</scope>
    <source>
        <strain evidence="3">Jacobina</strain>
        <tissue evidence="3">Midgut</tissue>
    </source>
</reference>
<evidence type="ECO:0000256" key="1">
    <source>
        <dbReference type="SAM" id="MobiDB-lite"/>
    </source>
</evidence>
<dbReference type="PANTHER" id="PTHR45774">
    <property type="entry name" value="BTB/POZ DOMAIN-CONTAINING"/>
    <property type="match status" value="1"/>
</dbReference>
<evidence type="ECO:0000259" key="2">
    <source>
        <dbReference type="Pfam" id="PF00651"/>
    </source>
</evidence>
<dbReference type="GO" id="GO:0022008">
    <property type="term" value="P:neurogenesis"/>
    <property type="evidence" value="ECO:0007669"/>
    <property type="project" value="TreeGrafter"/>
</dbReference>
<evidence type="ECO:0000313" key="3">
    <source>
        <dbReference type="EMBL" id="MBC1177738.1"/>
    </source>
</evidence>
<dbReference type="PANTHER" id="PTHR45774:SF4">
    <property type="entry name" value="AXUNDEAD, ISOFORM F"/>
    <property type="match status" value="1"/>
</dbReference>
<accession>A0A1B0GKT6</accession>
<reference evidence="4" key="3">
    <citation type="submission" date="2020-05" db="UniProtKB">
        <authorList>
            <consortium name="EnsemblMetazoa"/>
        </authorList>
    </citation>
    <scope>IDENTIFICATION</scope>
    <source>
        <strain evidence="4">Jacobina</strain>
    </source>
</reference>
<dbReference type="CDD" id="cd18186">
    <property type="entry name" value="BTB_POZ_ZBTB_KLHL-like"/>
    <property type="match status" value="1"/>
</dbReference>
<sequence>MFEWVKTCLFKLAFHLYSFPHSEHLVSPGFRLGIEAKEEKMADTSGKKRKPGPASRTNKIPRKKFGYNGNINFIFPNDDGAVLLADKLKLMAVSEVWMNQLPRCGISEPDDITIEDIPYAVFSAMVDFVIYSDSAKPVLDVNEGNYQEFLYAAKKYFIYSVLHEIGKFLLNFIKAENLAEHFEFIERFDMQPIMEHFQSICIRFPLHVIRTLNTSPPHKRILQMILESPLLNCKEYSLFYEIMEMLIRDGKGHPGGGQNGESDCMRRELGRLLYLIRFPTMTIEEFIMCTEAPTPLTDKEAKDILLWLNGQIYSSTIEKFNLKPRFPIAEA</sequence>
<evidence type="ECO:0000313" key="4">
    <source>
        <dbReference type="EnsemblMetazoa" id="LLOJ009073-PA"/>
    </source>
</evidence>
<evidence type="ECO:0000313" key="5">
    <source>
        <dbReference type="Proteomes" id="UP000092461"/>
    </source>
</evidence>
<dbReference type="InterPro" id="IPR000210">
    <property type="entry name" value="BTB/POZ_dom"/>
</dbReference>
<protein>
    <submittedName>
        <fullName evidence="3">Putative topoisomerase top1-interacting protein btbd1</fullName>
    </submittedName>
</protein>
<dbReference type="Gene3D" id="3.30.710.10">
    <property type="entry name" value="Potassium Channel Kv1.1, Chain A"/>
    <property type="match status" value="1"/>
</dbReference>
<dbReference type="InterPro" id="IPR011333">
    <property type="entry name" value="SKP1/BTB/POZ_sf"/>
</dbReference>
<dbReference type="EMBL" id="GITU01009035">
    <property type="protein sequence ID" value="MBC1177738.1"/>
    <property type="molecule type" value="Transcribed_RNA"/>
</dbReference>
<keyword evidence="5" id="KW-1185">Reference proteome</keyword>
<dbReference type="GO" id="GO:0016853">
    <property type="term" value="F:isomerase activity"/>
    <property type="evidence" value="ECO:0007669"/>
    <property type="project" value="UniProtKB-KW"/>
</dbReference>
<dbReference type="VEuPathDB" id="VectorBase:LLOJ009073"/>
<feature type="domain" description="BTB" evidence="2">
    <location>
        <begin position="83"/>
        <end position="170"/>
    </location>
</feature>
<reference evidence="5" key="1">
    <citation type="submission" date="2012-05" db="EMBL/GenBank/DDBJ databases">
        <title>Whole Genome Assembly of Lutzomyia longipalpis.</title>
        <authorList>
            <person name="Richards S."/>
            <person name="Qu C."/>
            <person name="Dillon R."/>
            <person name="Worley K."/>
            <person name="Scherer S."/>
            <person name="Batterton M."/>
            <person name="Taylor A."/>
            <person name="Hawes A."/>
            <person name="Hernandez B."/>
            <person name="Kovar C."/>
            <person name="Mandapat C."/>
            <person name="Pham C."/>
            <person name="Qu C."/>
            <person name="Jing C."/>
            <person name="Bess C."/>
            <person name="Bandaranaike D."/>
            <person name="Ngo D."/>
            <person name="Ongeri F."/>
            <person name="Arias F."/>
            <person name="Lara F."/>
            <person name="Weissenberger G."/>
            <person name="Kamau G."/>
            <person name="Han H."/>
            <person name="Shen H."/>
            <person name="Dinh H."/>
            <person name="Khalil I."/>
            <person name="Jones J."/>
            <person name="Shafer J."/>
            <person name="Jayaseelan J."/>
            <person name="Quiroz J."/>
            <person name="Blankenburg K."/>
            <person name="Nguyen L."/>
            <person name="Jackson L."/>
            <person name="Francisco L."/>
            <person name="Tang L.-Y."/>
            <person name="Pu L.-L."/>
            <person name="Perales L."/>
            <person name="Lorensuhewa L."/>
            <person name="Munidasa M."/>
            <person name="Coyle M."/>
            <person name="Taylor M."/>
            <person name="Puazo M."/>
            <person name="Firestine M."/>
            <person name="Scheel M."/>
            <person name="Javaid M."/>
            <person name="Wang M."/>
            <person name="Li M."/>
            <person name="Tabassum N."/>
            <person name="Saada N."/>
            <person name="Osuji N."/>
            <person name="Aqrawi P."/>
            <person name="Fu Q."/>
            <person name="Thornton R."/>
            <person name="Raj R."/>
            <person name="Goodspeed R."/>
            <person name="Mata R."/>
            <person name="Najjar R."/>
            <person name="Gubbala S."/>
            <person name="Lee S."/>
            <person name="Denson S."/>
            <person name="Patil S."/>
            <person name="Macmil S."/>
            <person name="Qi S."/>
            <person name="Matskevitch T."/>
            <person name="Palculict T."/>
            <person name="Mathew T."/>
            <person name="Vee V."/>
            <person name="Velamala V."/>
            <person name="Korchina V."/>
            <person name="Cai W."/>
            <person name="Liu W."/>
            <person name="Dai W."/>
            <person name="Zou X."/>
            <person name="Zhu Y."/>
            <person name="Zhang Y."/>
            <person name="Wu Y.-Q."/>
            <person name="Xin Y."/>
            <person name="Nazarath L."/>
            <person name="Kovar C."/>
            <person name="Han Y."/>
            <person name="Muzny D."/>
            <person name="Gibbs R."/>
        </authorList>
    </citation>
    <scope>NUCLEOTIDE SEQUENCE [LARGE SCALE GENOMIC DNA]</scope>
    <source>
        <strain evidence="5">Jacobina</strain>
    </source>
</reference>
<dbReference type="AlphaFoldDB" id="A0A1B0GKT6"/>
<dbReference type="VEuPathDB" id="VectorBase:LLONM1_011086"/>
<proteinExistence type="predicted"/>
<dbReference type="EMBL" id="AJWK01030978">
    <property type="status" value="NOT_ANNOTATED_CDS"/>
    <property type="molecule type" value="Genomic_DNA"/>
</dbReference>
<dbReference type="EnsemblMetazoa" id="LLOJ009073-RA">
    <property type="protein sequence ID" value="LLOJ009073-PA"/>
    <property type="gene ID" value="LLOJ009073"/>
</dbReference>
<keyword evidence="3" id="KW-0413">Isomerase</keyword>
<dbReference type="Proteomes" id="UP000092461">
    <property type="component" value="Unassembled WGS sequence"/>
</dbReference>
<dbReference type="EMBL" id="AJWK01030979">
    <property type="status" value="NOT_ANNOTATED_CDS"/>
    <property type="molecule type" value="Genomic_DNA"/>
</dbReference>
<organism evidence="4 5">
    <name type="scientific">Lutzomyia longipalpis</name>
    <name type="common">Sand fly</name>
    <dbReference type="NCBI Taxonomy" id="7200"/>
    <lineage>
        <taxon>Eukaryota</taxon>
        <taxon>Metazoa</taxon>
        <taxon>Ecdysozoa</taxon>
        <taxon>Arthropoda</taxon>
        <taxon>Hexapoda</taxon>
        <taxon>Insecta</taxon>
        <taxon>Pterygota</taxon>
        <taxon>Neoptera</taxon>
        <taxon>Endopterygota</taxon>
        <taxon>Diptera</taxon>
        <taxon>Nematocera</taxon>
        <taxon>Psychodoidea</taxon>
        <taxon>Psychodidae</taxon>
        <taxon>Lutzomyia</taxon>
        <taxon>Lutzomyia</taxon>
    </lineage>
</organism>